<comment type="caution">
    <text evidence="8">The sequence shown here is derived from an EMBL/GenBank/DDBJ whole genome shotgun (WGS) entry which is preliminary data.</text>
</comment>
<feature type="region of interest" description="Disordered" evidence="6">
    <location>
        <begin position="916"/>
        <end position="937"/>
    </location>
</feature>
<feature type="domain" description="AAA+ ATPase" evidence="7">
    <location>
        <begin position="714"/>
        <end position="850"/>
    </location>
</feature>
<keyword evidence="5" id="KW-0496">Mitochondrion</keyword>
<keyword evidence="3" id="KW-0472">Membrane</keyword>
<feature type="region of interest" description="Disordered" evidence="6">
    <location>
        <begin position="593"/>
        <end position="622"/>
    </location>
</feature>
<evidence type="ECO:0000259" key="7">
    <source>
        <dbReference type="SMART" id="SM00382"/>
    </source>
</evidence>
<dbReference type="PROSITE" id="PS00674">
    <property type="entry name" value="AAA"/>
    <property type="match status" value="1"/>
</dbReference>
<evidence type="ECO:0000256" key="2">
    <source>
        <dbReference type="ARBA" id="ARBA00022741"/>
    </source>
</evidence>
<evidence type="ECO:0000313" key="8">
    <source>
        <dbReference type="EMBL" id="TPX58851.1"/>
    </source>
</evidence>
<dbReference type="PANTHER" id="PTHR45644">
    <property type="entry name" value="AAA ATPASE, PUTATIVE (AFU_ORTHOLOGUE AFUA_2G12920)-RELATED-RELATED"/>
    <property type="match status" value="1"/>
</dbReference>
<dbReference type="Pfam" id="PF00004">
    <property type="entry name" value="AAA"/>
    <property type="match status" value="1"/>
</dbReference>
<feature type="region of interest" description="Disordered" evidence="6">
    <location>
        <begin position="194"/>
        <end position="220"/>
    </location>
</feature>
<feature type="region of interest" description="Disordered" evidence="6">
    <location>
        <begin position="17"/>
        <end position="57"/>
    </location>
</feature>
<dbReference type="GO" id="GO:0005524">
    <property type="term" value="F:ATP binding"/>
    <property type="evidence" value="ECO:0007669"/>
    <property type="project" value="UniProtKB-KW"/>
</dbReference>
<evidence type="ECO:0000256" key="5">
    <source>
        <dbReference type="ARBA" id="ARBA00023128"/>
    </source>
</evidence>
<dbReference type="GO" id="GO:0016887">
    <property type="term" value="F:ATP hydrolysis activity"/>
    <property type="evidence" value="ECO:0007669"/>
    <property type="project" value="InterPro"/>
</dbReference>
<dbReference type="Pfam" id="PF17862">
    <property type="entry name" value="AAA_lid_3"/>
    <property type="match status" value="1"/>
</dbReference>
<dbReference type="Gene3D" id="3.40.50.300">
    <property type="entry name" value="P-loop containing nucleotide triphosphate hydrolases"/>
    <property type="match status" value="1"/>
</dbReference>
<name>A0A507E548_9FUNG</name>
<dbReference type="InterPro" id="IPR051701">
    <property type="entry name" value="Mito_OM_Translocase_MSP1"/>
</dbReference>
<dbReference type="GO" id="GO:0005741">
    <property type="term" value="C:mitochondrial outer membrane"/>
    <property type="evidence" value="ECO:0007669"/>
    <property type="project" value="UniProtKB-SubCell"/>
</dbReference>
<dbReference type="Proteomes" id="UP000318582">
    <property type="component" value="Unassembled WGS sequence"/>
</dbReference>
<protein>
    <recommendedName>
        <fullName evidence="7">AAA+ ATPase domain-containing protein</fullName>
    </recommendedName>
</protein>
<keyword evidence="9" id="KW-1185">Reference proteome</keyword>
<proteinExistence type="predicted"/>
<evidence type="ECO:0000256" key="3">
    <source>
        <dbReference type="ARBA" id="ARBA00022787"/>
    </source>
</evidence>
<dbReference type="InterPro" id="IPR027417">
    <property type="entry name" value="P-loop_NTPase"/>
</dbReference>
<keyword evidence="3" id="KW-1000">Mitochondrion outer membrane</keyword>
<organism evidence="8 9">
    <name type="scientific">Powellomyces hirtus</name>
    <dbReference type="NCBI Taxonomy" id="109895"/>
    <lineage>
        <taxon>Eukaryota</taxon>
        <taxon>Fungi</taxon>
        <taxon>Fungi incertae sedis</taxon>
        <taxon>Chytridiomycota</taxon>
        <taxon>Chytridiomycota incertae sedis</taxon>
        <taxon>Chytridiomycetes</taxon>
        <taxon>Spizellomycetales</taxon>
        <taxon>Powellomycetaceae</taxon>
        <taxon>Powellomyces</taxon>
    </lineage>
</organism>
<evidence type="ECO:0000256" key="1">
    <source>
        <dbReference type="ARBA" id="ARBA00004572"/>
    </source>
</evidence>
<dbReference type="SMART" id="SM00382">
    <property type="entry name" value="AAA"/>
    <property type="match status" value="1"/>
</dbReference>
<evidence type="ECO:0000256" key="6">
    <source>
        <dbReference type="SAM" id="MobiDB-lite"/>
    </source>
</evidence>
<gene>
    <name evidence="8" type="ORF">PhCBS80983_g02828</name>
</gene>
<dbReference type="InterPro" id="IPR003593">
    <property type="entry name" value="AAA+_ATPase"/>
</dbReference>
<comment type="subcellular location">
    <subcellularLocation>
        <location evidence="1">Mitochondrion outer membrane</location>
        <topology evidence="1">Single-pass membrane protein</topology>
    </subcellularLocation>
</comment>
<dbReference type="AlphaFoldDB" id="A0A507E548"/>
<evidence type="ECO:0000313" key="9">
    <source>
        <dbReference type="Proteomes" id="UP000318582"/>
    </source>
</evidence>
<dbReference type="InterPro" id="IPR041569">
    <property type="entry name" value="AAA_lid_3"/>
</dbReference>
<sequence>MSAKSVPWNPQAQCLAHWAGFSNSGKPHKNHTSAPPQQPVGSARPQRNPESQYSPPIQAFDKNYITANKNAEAFETVESQPSYLDSANKLALKALAHAGLSGRPEVGKNIILASPHPGASIFMERTAKAVAKDVGADIMTLDYVDVLSAVAELQKGAVKDAAGDKEGQRAVSEDSVRREVLTLSQSFSPASYYIERDEDELDEEDELEEHENDEEDHLPRWADARAESFRWMGAAARQPAVPLVVTLNVSDTKSDRLDDSSASGKPAGTPSHPFKISVNNPSASQSSPSQPEMSSAQKASIKGSLYDEHISEPQLRDFSTSLLTFIAGRCASLSSSPFTNLQSPRRIVLYLKDTTDILDSAGESGRKLVICLLRIVEKLRHKAGIPIVLMTGCSPSLLLPGNLSRARDLEFFEELFSGKAETMDSSLQNRIWSDGKLFATPLDKMVNTFDKVELIPPAAYLLAPKAPKDSDFERQRDWLKLMEQDMAVRIADMNLRRVELSCLNKNIAVDNLDRVMALSALKHTSDKAILHQLEEELWDTHRIERLVHMAIGLQLQASCKQKSRGPPQLAGPMFQPKPEDFAEAIKIFNNSRRPAPMSNIWPESGARPSDGKDGDDAFGANTVGTENVASAHSTTSHDQTAQAETVLQQFKREGVQLNTYEKKLLSTVVNPASISVNFSDLVLPAQTKLLLQTLTVLPIVRPTYFEKGILSRHSMSGVLLFGPPGTGKTLLAKALAKHSSARFMSVALSDIYDKYVGEGEKNVKAIFTLARKVKPCVVFIDEVDALFGRRGGVGDQGARREVMNEFMSEWDGLLGDNQGLVIVGATNRPFDLDDAILRRMPRRILVDLPKQAQRQQILALHLRDESLSPTLDLAHWAARTEKYSGSDLKNLCIAAALARIRDAVGGDEGLETLVISSRPATDSDSSDIPKSPQTKAASLTTDKIDVLPPLDSSHFETAIKQVAASLTDEMQTLIELRKWDQMYGEKKDGASKKVGWGFSHQ</sequence>
<dbReference type="SUPFAM" id="SSF52540">
    <property type="entry name" value="P-loop containing nucleoside triphosphate hydrolases"/>
    <property type="match status" value="1"/>
</dbReference>
<feature type="region of interest" description="Disordered" evidence="6">
    <location>
        <begin position="253"/>
        <end position="300"/>
    </location>
</feature>
<dbReference type="InterPro" id="IPR003960">
    <property type="entry name" value="ATPase_AAA_CS"/>
</dbReference>
<dbReference type="PANTHER" id="PTHR45644:SF56">
    <property type="entry name" value="AAA ATPASE, PUTATIVE (AFU_ORTHOLOGUE AFUA_2G12920)-RELATED"/>
    <property type="match status" value="1"/>
</dbReference>
<reference evidence="8 9" key="1">
    <citation type="journal article" date="2019" name="Sci. Rep.">
        <title>Comparative genomics of chytrid fungi reveal insights into the obligate biotrophic and pathogenic lifestyle of Synchytrium endobioticum.</title>
        <authorList>
            <person name="van de Vossenberg B.T.L.H."/>
            <person name="Warris S."/>
            <person name="Nguyen H.D.T."/>
            <person name="van Gent-Pelzer M.P.E."/>
            <person name="Joly D.L."/>
            <person name="van de Geest H.C."/>
            <person name="Bonants P.J.M."/>
            <person name="Smith D.S."/>
            <person name="Levesque C.A."/>
            <person name="van der Lee T.A.J."/>
        </authorList>
    </citation>
    <scope>NUCLEOTIDE SEQUENCE [LARGE SCALE GENOMIC DNA]</scope>
    <source>
        <strain evidence="8 9">CBS 809.83</strain>
    </source>
</reference>
<dbReference type="InterPro" id="IPR003959">
    <property type="entry name" value="ATPase_AAA_core"/>
</dbReference>
<accession>A0A507E548</accession>
<feature type="compositionally biased region" description="Acidic residues" evidence="6">
    <location>
        <begin position="196"/>
        <end position="216"/>
    </location>
</feature>
<dbReference type="STRING" id="109895.A0A507E548"/>
<keyword evidence="4" id="KW-0067">ATP-binding</keyword>
<evidence type="ECO:0000256" key="4">
    <source>
        <dbReference type="ARBA" id="ARBA00022840"/>
    </source>
</evidence>
<feature type="compositionally biased region" description="Low complexity" evidence="6">
    <location>
        <begin position="281"/>
        <end position="297"/>
    </location>
</feature>
<dbReference type="Gene3D" id="1.10.8.60">
    <property type="match status" value="1"/>
</dbReference>
<dbReference type="EMBL" id="QEAQ01000031">
    <property type="protein sequence ID" value="TPX58851.1"/>
    <property type="molecule type" value="Genomic_DNA"/>
</dbReference>
<keyword evidence="2" id="KW-0547">Nucleotide-binding</keyword>